<dbReference type="CDD" id="cd00347">
    <property type="entry name" value="Flavin_utilizing_monoxygenases"/>
    <property type="match status" value="1"/>
</dbReference>
<proteinExistence type="predicted"/>
<evidence type="ECO:0000256" key="2">
    <source>
        <dbReference type="ARBA" id="ARBA00074555"/>
    </source>
</evidence>
<accession>D4Z404</accession>
<evidence type="ECO:0000313" key="4">
    <source>
        <dbReference type="EMBL" id="BAI97336.1"/>
    </source>
</evidence>
<evidence type="ECO:0000259" key="3">
    <source>
        <dbReference type="Pfam" id="PF00296"/>
    </source>
</evidence>
<dbReference type="AlphaFoldDB" id="D4Z404"/>
<dbReference type="KEGG" id="sjp:SJA_C1-25020"/>
<dbReference type="Pfam" id="PF00296">
    <property type="entry name" value="Bac_luciferase"/>
    <property type="match status" value="1"/>
</dbReference>
<dbReference type="GO" id="GO:0005829">
    <property type="term" value="C:cytosol"/>
    <property type="evidence" value="ECO:0007669"/>
    <property type="project" value="TreeGrafter"/>
</dbReference>
<evidence type="ECO:0000313" key="5">
    <source>
        <dbReference type="Proteomes" id="UP000007753"/>
    </source>
</evidence>
<keyword evidence="4" id="KW-0503">Monooxygenase</keyword>
<dbReference type="Proteomes" id="UP000007753">
    <property type="component" value="Chromosome 1"/>
</dbReference>
<dbReference type="GO" id="GO:0004497">
    <property type="term" value="F:monooxygenase activity"/>
    <property type="evidence" value="ECO:0007669"/>
    <property type="project" value="UniProtKB-KW"/>
</dbReference>
<keyword evidence="5" id="KW-1185">Reference proteome</keyword>
<comment type="similarity">
    <text evidence="1">To bacterial alkanal monooxygenase alpha and beta chains.</text>
</comment>
<evidence type="ECO:0000256" key="1">
    <source>
        <dbReference type="ARBA" id="ARBA00007789"/>
    </source>
</evidence>
<dbReference type="InterPro" id="IPR019949">
    <property type="entry name" value="CmoO-like"/>
</dbReference>
<feature type="domain" description="Luciferase-like" evidence="3">
    <location>
        <begin position="13"/>
        <end position="294"/>
    </location>
</feature>
<keyword evidence="4" id="KW-0560">Oxidoreductase</keyword>
<dbReference type="FunFam" id="3.20.20.30:FF:000002">
    <property type="entry name" value="LLM class flavin-dependent oxidoreductase"/>
    <property type="match status" value="1"/>
</dbReference>
<dbReference type="InterPro" id="IPR050766">
    <property type="entry name" value="Bact_Lucif_Oxidored"/>
</dbReference>
<dbReference type="STRING" id="452662.SJA_C1-25020"/>
<dbReference type="EMBL" id="AP010803">
    <property type="protein sequence ID" value="BAI97336.1"/>
    <property type="molecule type" value="Genomic_DNA"/>
</dbReference>
<dbReference type="GO" id="GO:0016705">
    <property type="term" value="F:oxidoreductase activity, acting on paired donors, with incorporation or reduction of molecular oxygen"/>
    <property type="evidence" value="ECO:0007669"/>
    <property type="project" value="InterPro"/>
</dbReference>
<dbReference type="PANTHER" id="PTHR30137:SF6">
    <property type="entry name" value="LUCIFERASE-LIKE MONOOXYGENASE"/>
    <property type="match status" value="1"/>
</dbReference>
<dbReference type="HOGENOM" id="CLU_027853_9_1_5"/>
<name>D4Z404_SPHIU</name>
<dbReference type="NCBIfam" id="TIGR03558">
    <property type="entry name" value="oxido_grp_1"/>
    <property type="match status" value="1"/>
</dbReference>
<dbReference type="eggNOG" id="COG2141">
    <property type="taxonomic scope" value="Bacteria"/>
</dbReference>
<dbReference type="SUPFAM" id="SSF51679">
    <property type="entry name" value="Bacterial luciferase-like"/>
    <property type="match status" value="1"/>
</dbReference>
<dbReference type="InterPro" id="IPR011251">
    <property type="entry name" value="Luciferase-like_dom"/>
</dbReference>
<gene>
    <name evidence="4" type="ordered locus">SJA_C1-25020</name>
</gene>
<protein>
    <recommendedName>
        <fullName evidence="2">Luciferase-like monooxygenase</fullName>
    </recommendedName>
</protein>
<organism evidence="4 5">
    <name type="scientific">Sphingobium indicum (strain DSM 16413 / CCM 7287 / MTCC 6362 / UT26 / NBRC 101211 / UT26S)</name>
    <name type="common">Sphingobium japonicum</name>
    <dbReference type="NCBI Taxonomy" id="452662"/>
    <lineage>
        <taxon>Bacteria</taxon>
        <taxon>Pseudomonadati</taxon>
        <taxon>Pseudomonadota</taxon>
        <taxon>Alphaproteobacteria</taxon>
        <taxon>Sphingomonadales</taxon>
        <taxon>Sphingomonadaceae</taxon>
        <taxon>Sphingobium</taxon>
    </lineage>
</organism>
<sequence length="349" mass="37038">MERVRPPYSAMTRFSVLDLVPVNEGGTVGEALGRAADFAAHAENLGFHRYWVAEHHGMPGIASAATAVVLAHIGRATDRIRIGAGGIMLPNHAPLLIAEQFGTLAALFPGRVDLGLGRAPGSDQRVAQAMRRTLTGGPDDFPRDVMELQAYFAGDERLGFQATPGAGEDVPLWVLGSSLYGAQLAAALGLPYAFASHFAPGALDEAVAIYRRDFQPSAQLAHPYVMAGYNVFAADTAEEARLIATSMQQAFVRLRTGRPGKLQPPVAGYYESLPPQAQAMLADVLSASTIGTQADLERDLAAFIRRTQVDEVIIGGQIHDFEARKRSLEIAMAAAGRVASGSHQAAAAQ</sequence>
<dbReference type="Gene3D" id="3.20.20.30">
    <property type="entry name" value="Luciferase-like domain"/>
    <property type="match status" value="1"/>
</dbReference>
<dbReference type="InterPro" id="IPR036661">
    <property type="entry name" value="Luciferase-like_sf"/>
</dbReference>
<dbReference type="PANTHER" id="PTHR30137">
    <property type="entry name" value="LUCIFERASE-LIKE MONOOXYGENASE"/>
    <property type="match status" value="1"/>
</dbReference>
<reference evidence="4 5" key="1">
    <citation type="journal article" date="2010" name="J. Bacteriol.">
        <title>Complete genome sequence of the representative gamma-hexachlorocyclohexane-degrading bacterium Sphingobium japonicum UT26.</title>
        <authorList>
            <person name="Nagata Y."/>
            <person name="Ohtsubo Y."/>
            <person name="Endo R."/>
            <person name="Ichikawa N."/>
            <person name="Ankai A."/>
            <person name="Oguchi A."/>
            <person name="Fukui S."/>
            <person name="Fujita N."/>
            <person name="Tsuda M."/>
        </authorList>
    </citation>
    <scope>NUCLEOTIDE SEQUENCE [LARGE SCALE GENOMIC DNA]</scope>
    <source>
        <strain evidence="5">DSM 16413 / CCM 7287 / MTCC 6362 / UT26 / NBRC 101211 / UT26S</strain>
    </source>
</reference>